<keyword evidence="3" id="KW-0328">Glycosyltransferase</keyword>
<dbReference type="PANTHER" id="PTHR30582">
    <property type="entry name" value="L,D-TRANSPEPTIDASE"/>
    <property type="match status" value="1"/>
</dbReference>
<keyword evidence="4" id="KW-0808">Transferase</keyword>
<dbReference type="STRING" id="392333.SAMN05660860_00584"/>
<dbReference type="GO" id="GO:0005576">
    <property type="term" value="C:extracellular region"/>
    <property type="evidence" value="ECO:0007669"/>
    <property type="project" value="TreeGrafter"/>
</dbReference>
<name>A0A1G9JWF0_9BACT</name>
<reference evidence="12 13" key="1">
    <citation type="submission" date="2016-10" db="EMBL/GenBank/DDBJ databases">
        <authorList>
            <person name="de Groot N.N."/>
        </authorList>
    </citation>
    <scope>NUCLEOTIDE SEQUENCE [LARGE SCALE GENOMIC DNA]</scope>
    <source>
        <strain evidence="12 13">DSM 17813</strain>
    </source>
</reference>
<keyword evidence="5" id="KW-0378">Hydrolase</keyword>
<comment type="similarity">
    <text evidence="2">Belongs to the YkuD family.</text>
</comment>
<feature type="region of interest" description="Disordered" evidence="10">
    <location>
        <begin position="171"/>
        <end position="194"/>
    </location>
</feature>
<evidence type="ECO:0000256" key="10">
    <source>
        <dbReference type="SAM" id="MobiDB-lite"/>
    </source>
</evidence>
<dbReference type="PROSITE" id="PS52029">
    <property type="entry name" value="LD_TPASE"/>
    <property type="match status" value="1"/>
</dbReference>
<evidence type="ECO:0000256" key="2">
    <source>
        <dbReference type="ARBA" id="ARBA00005992"/>
    </source>
</evidence>
<evidence type="ECO:0000256" key="3">
    <source>
        <dbReference type="ARBA" id="ARBA00022676"/>
    </source>
</evidence>
<dbReference type="CDD" id="cd16913">
    <property type="entry name" value="YkuD_like"/>
    <property type="match status" value="1"/>
</dbReference>
<feature type="active site" description="Nucleophile" evidence="9">
    <location>
        <position position="233"/>
    </location>
</feature>
<dbReference type="PANTHER" id="PTHR30582:SF24">
    <property type="entry name" value="L,D-TRANSPEPTIDASE ERFK_SRFK-RELATED"/>
    <property type="match status" value="1"/>
</dbReference>
<organism evidence="12 13">
    <name type="scientific">Geoalkalibacter ferrihydriticus</name>
    <dbReference type="NCBI Taxonomy" id="392333"/>
    <lineage>
        <taxon>Bacteria</taxon>
        <taxon>Pseudomonadati</taxon>
        <taxon>Thermodesulfobacteriota</taxon>
        <taxon>Desulfuromonadia</taxon>
        <taxon>Desulfuromonadales</taxon>
        <taxon>Geoalkalibacteraceae</taxon>
        <taxon>Geoalkalibacter</taxon>
    </lineage>
</organism>
<evidence type="ECO:0000256" key="6">
    <source>
        <dbReference type="ARBA" id="ARBA00022960"/>
    </source>
</evidence>
<dbReference type="GO" id="GO:0071555">
    <property type="term" value="P:cell wall organization"/>
    <property type="evidence" value="ECO:0007669"/>
    <property type="project" value="UniProtKB-UniRule"/>
</dbReference>
<dbReference type="Proteomes" id="UP000182146">
    <property type="component" value="Unassembled WGS sequence"/>
</dbReference>
<evidence type="ECO:0000259" key="11">
    <source>
        <dbReference type="PROSITE" id="PS52029"/>
    </source>
</evidence>
<proteinExistence type="inferred from homology"/>
<evidence type="ECO:0000256" key="9">
    <source>
        <dbReference type="PROSITE-ProRule" id="PRU01373"/>
    </source>
</evidence>
<sequence>MNEIQTTFGQIMKKDQHMPWSKSVKFLPCLLLLLALSWACEAYAWQPRNREESLISHREPGPVVGSPRTYILGLDEDLNNLAWRAGVGYRALVRANPDIDPWLPPTGAQVVLPQAAVVPFSAQPGITINLAELRLYLIWREGAETLVRFYPIGIGREGRETPLGKFSVANRAKNPSWTPPPSVRTERPYLPGTVVPGPDNPLGDYWIGLNDHRIGLHGTNQPYGVGREVSSGCIRLYPEHIGDLFYRVETGTPVAIIYQPIKLGQRDEKLYLEVHPDQRGMIADPMAEVLRQKALLGGGSRLDLDRVRQALADKSGLPVAVSAQ</sequence>
<evidence type="ECO:0000256" key="5">
    <source>
        <dbReference type="ARBA" id="ARBA00022801"/>
    </source>
</evidence>
<dbReference type="SUPFAM" id="SSF141523">
    <property type="entry name" value="L,D-transpeptidase catalytic domain-like"/>
    <property type="match status" value="1"/>
</dbReference>
<evidence type="ECO:0000256" key="8">
    <source>
        <dbReference type="ARBA" id="ARBA00023316"/>
    </source>
</evidence>
<evidence type="ECO:0000313" key="12">
    <source>
        <dbReference type="EMBL" id="SDL41980.1"/>
    </source>
</evidence>
<dbReference type="EMBL" id="FNGU01000001">
    <property type="protein sequence ID" value="SDL41980.1"/>
    <property type="molecule type" value="Genomic_DNA"/>
</dbReference>
<keyword evidence="8 9" id="KW-0961">Cell wall biogenesis/degradation</keyword>
<comment type="pathway">
    <text evidence="1 9">Cell wall biogenesis; peptidoglycan biosynthesis.</text>
</comment>
<keyword evidence="6 9" id="KW-0133">Cell shape</keyword>
<dbReference type="Gene3D" id="2.40.440.10">
    <property type="entry name" value="L,D-transpeptidase catalytic domain-like"/>
    <property type="match status" value="1"/>
</dbReference>
<dbReference type="InterPro" id="IPR005490">
    <property type="entry name" value="LD_TPept_cat_dom"/>
</dbReference>
<gene>
    <name evidence="12" type="ORF">SAMN05660860_00584</name>
</gene>
<dbReference type="UniPathway" id="UPA00219"/>
<dbReference type="AlphaFoldDB" id="A0A1G9JWF0"/>
<dbReference type="GO" id="GO:0016757">
    <property type="term" value="F:glycosyltransferase activity"/>
    <property type="evidence" value="ECO:0007669"/>
    <property type="project" value="UniProtKB-KW"/>
</dbReference>
<evidence type="ECO:0000313" key="13">
    <source>
        <dbReference type="Proteomes" id="UP000182146"/>
    </source>
</evidence>
<evidence type="ECO:0000256" key="4">
    <source>
        <dbReference type="ARBA" id="ARBA00022679"/>
    </source>
</evidence>
<accession>A0A1G9JWF0</accession>
<dbReference type="Pfam" id="PF03734">
    <property type="entry name" value="YkuD"/>
    <property type="match status" value="1"/>
</dbReference>
<evidence type="ECO:0000256" key="7">
    <source>
        <dbReference type="ARBA" id="ARBA00022984"/>
    </source>
</evidence>
<dbReference type="GO" id="GO:0018104">
    <property type="term" value="P:peptidoglycan-protein cross-linking"/>
    <property type="evidence" value="ECO:0007669"/>
    <property type="project" value="TreeGrafter"/>
</dbReference>
<keyword evidence="7 9" id="KW-0573">Peptidoglycan synthesis</keyword>
<dbReference type="InterPro" id="IPR038063">
    <property type="entry name" value="Transpep_catalytic_dom"/>
</dbReference>
<feature type="active site" description="Proton donor/acceptor" evidence="9">
    <location>
        <position position="217"/>
    </location>
</feature>
<evidence type="ECO:0000256" key="1">
    <source>
        <dbReference type="ARBA" id="ARBA00004752"/>
    </source>
</evidence>
<dbReference type="InterPro" id="IPR050979">
    <property type="entry name" value="LD-transpeptidase"/>
</dbReference>
<protein>
    <submittedName>
        <fullName evidence="12">L,D-transpeptidase ErfK/SrfK</fullName>
    </submittedName>
</protein>
<dbReference type="GO" id="GO:0071972">
    <property type="term" value="F:peptidoglycan L,D-transpeptidase activity"/>
    <property type="evidence" value="ECO:0007669"/>
    <property type="project" value="TreeGrafter"/>
</dbReference>
<feature type="domain" description="L,D-TPase catalytic" evidence="11">
    <location>
        <begin position="124"/>
        <end position="257"/>
    </location>
</feature>
<dbReference type="GO" id="GO:0008360">
    <property type="term" value="P:regulation of cell shape"/>
    <property type="evidence" value="ECO:0007669"/>
    <property type="project" value="UniProtKB-UniRule"/>
</dbReference>